<dbReference type="PATRIC" id="fig|1129367.4.peg.2627"/>
<evidence type="ECO:0000313" key="1">
    <source>
        <dbReference type="EMBL" id="KKE83484.1"/>
    </source>
</evidence>
<evidence type="ECO:0000313" key="2">
    <source>
        <dbReference type="Proteomes" id="UP000033434"/>
    </source>
</evidence>
<accession>A0A0F6ADL9</accession>
<organism evidence="1 2">
    <name type="scientific">Pseudoalteromonas luteoviolacea S4054</name>
    <dbReference type="NCBI Taxonomy" id="1129367"/>
    <lineage>
        <taxon>Bacteria</taxon>
        <taxon>Pseudomonadati</taxon>
        <taxon>Pseudomonadota</taxon>
        <taxon>Gammaproteobacteria</taxon>
        <taxon>Alteromonadales</taxon>
        <taxon>Pseudoalteromonadaceae</taxon>
        <taxon>Pseudoalteromonas</taxon>
    </lineage>
</organism>
<name>A0A0F6ADL9_9GAMM</name>
<proteinExistence type="predicted"/>
<gene>
    <name evidence="1" type="ORF">N479_14020</name>
</gene>
<sequence>MKKTYSTIKSIILFTSLTSLQGCYFFSENIVIDKCFSPFSISEQALSKNIETRILPPSDNLISNGYSFTLIDKSYNYGQNRKSEGDINFTGDLILKVPNWAHKYIGGNPKGLYFEIKNSGQKGITSFLTMKNHMPSFLVKVKPHCKNELLKTCPNNKCSYKDVLN</sequence>
<evidence type="ECO:0008006" key="3">
    <source>
        <dbReference type="Google" id="ProtNLM"/>
    </source>
</evidence>
<dbReference type="RefSeq" id="WP_046356242.1">
    <property type="nucleotide sequence ID" value="NZ_AUXW01000146.1"/>
</dbReference>
<dbReference type="AlphaFoldDB" id="A0A0F6ADL9"/>
<dbReference type="PROSITE" id="PS51257">
    <property type="entry name" value="PROKAR_LIPOPROTEIN"/>
    <property type="match status" value="1"/>
</dbReference>
<reference evidence="1 2" key="1">
    <citation type="journal article" date="2015" name="BMC Genomics">
        <title>Genome mining reveals unlocked bioactive potential of marine Gram-negative bacteria.</title>
        <authorList>
            <person name="Machado H."/>
            <person name="Sonnenschein E.C."/>
            <person name="Melchiorsen J."/>
            <person name="Gram L."/>
        </authorList>
    </citation>
    <scope>NUCLEOTIDE SEQUENCE [LARGE SCALE GENOMIC DNA]</scope>
    <source>
        <strain evidence="1 2">S4054</strain>
    </source>
</reference>
<dbReference type="Proteomes" id="UP000033434">
    <property type="component" value="Unassembled WGS sequence"/>
</dbReference>
<protein>
    <recommendedName>
        <fullName evidence="3">Lipoprotein</fullName>
    </recommendedName>
</protein>
<comment type="caution">
    <text evidence="1">The sequence shown here is derived from an EMBL/GenBank/DDBJ whole genome shotgun (WGS) entry which is preliminary data.</text>
</comment>
<dbReference type="EMBL" id="AUXW01000146">
    <property type="protein sequence ID" value="KKE83484.1"/>
    <property type="molecule type" value="Genomic_DNA"/>
</dbReference>